<evidence type="ECO:0000313" key="5">
    <source>
        <dbReference type="Proteomes" id="UP000576225"/>
    </source>
</evidence>
<dbReference type="RefSeq" id="WP_116883726.1">
    <property type="nucleotide sequence ID" value="NZ_CABMMC010000318.1"/>
</dbReference>
<dbReference type="GO" id="GO:0004672">
    <property type="term" value="F:protein kinase activity"/>
    <property type="evidence" value="ECO:0007669"/>
    <property type="project" value="UniProtKB-ARBA"/>
</dbReference>
<accession>A0A2U1B2B0</accession>
<dbReference type="Gene3D" id="1.20.120.160">
    <property type="entry name" value="HPT domain"/>
    <property type="match status" value="1"/>
</dbReference>
<dbReference type="EMBL" id="JABAEW010000009">
    <property type="protein sequence ID" value="NMD86243.1"/>
    <property type="molecule type" value="Genomic_DNA"/>
</dbReference>
<dbReference type="AlphaFoldDB" id="A0A2U1B2B0"/>
<name>A0A2U1B2B0_9BACT</name>
<proteinExistence type="predicted"/>
<evidence type="ECO:0000259" key="1">
    <source>
        <dbReference type="Pfam" id="PF01627"/>
    </source>
</evidence>
<feature type="domain" description="HPt" evidence="1">
    <location>
        <begin position="23"/>
        <end position="101"/>
    </location>
</feature>
<dbReference type="Pfam" id="PF01627">
    <property type="entry name" value="Hpt"/>
    <property type="match status" value="1"/>
</dbReference>
<organism evidence="3 4">
    <name type="scientific">Victivallis vadensis</name>
    <dbReference type="NCBI Taxonomy" id="172901"/>
    <lineage>
        <taxon>Bacteria</taxon>
        <taxon>Pseudomonadati</taxon>
        <taxon>Lentisphaerota</taxon>
        <taxon>Lentisphaeria</taxon>
        <taxon>Victivallales</taxon>
        <taxon>Victivallaceae</taxon>
        <taxon>Victivallis</taxon>
    </lineage>
</organism>
<reference evidence="2 5" key="2">
    <citation type="submission" date="2020-04" db="EMBL/GenBank/DDBJ databases">
        <authorList>
            <person name="Hitch T.C.A."/>
            <person name="Wylensek D."/>
            <person name="Clavel T."/>
        </authorList>
    </citation>
    <scope>NUCLEOTIDE SEQUENCE [LARGE SCALE GENOMIC DNA]</scope>
    <source>
        <strain evidence="2 5">COR2-253-APC-1A</strain>
    </source>
</reference>
<dbReference type="GO" id="GO:0000160">
    <property type="term" value="P:phosphorelay signal transduction system"/>
    <property type="evidence" value="ECO:0007669"/>
    <property type="project" value="InterPro"/>
</dbReference>
<evidence type="ECO:0000313" key="3">
    <source>
        <dbReference type="EMBL" id="PVY42816.1"/>
    </source>
</evidence>
<sequence length="103" mass="11497">MKSAILDHLRENFEITGDNAVMVLDTYCQTLERHVRELGAAINDEDILKIRAVTHSMMGCSSNVGAISILKRAGEINQAAHRRDLSAARRSYALLCEEVRNLD</sequence>
<dbReference type="SUPFAM" id="SSF47226">
    <property type="entry name" value="Histidine-containing phosphotransfer domain, HPT domain"/>
    <property type="match status" value="1"/>
</dbReference>
<keyword evidence="4" id="KW-1185">Reference proteome</keyword>
<dbReference type="GeneID" id="78295039"/>
<dbReference type="Proteomes" id="UP000576225">
    <property type="component" value="Unassembled WGS sequence"/>
</dbReference>
<dbReference type="InterPro" id="IPR036641">
    <property type="entry name" value="HPT_dom_sf"/>
</dbReference>
<evidence type="ECO:0000313" key="2">
    <source>
        <dbReference type="EMBL" id="NMD86243.1"/>
    </source>
</evidence>
<dbReference type="EMBL" id="QEKH01000010">
    <property type="protein sequence ID" value="PVY42816.1"/>
    <property type="molecule type" value="Genomic_DNA"/>
</dbReference>
<comment type="caution">
    <text evidence="3">The sequence shown here is derived from an EMBL/GenBank/DDBJ whole genome shotgun (WGS) entry which is preliminary data.</text>
</comment>
<dbReference type="Proteomes" id="UP000245959">
    <property type="component" value="Unassembled WGS sequence"/>
</dbReference>
<evidence type="ECO:0000313" key="4">
    <source>
        <dbReference type="Proteomes" id="UP000245959"/>
    </source>
</evidence>
<reference evidence="3 4" key="1">
    <citation type="submission" date="2018-04" db="EMBL/GenBank/DDBJ databases">
        <title>Genomic Encyclopedia of Type Strains, Phase IV (KMG-IV): sequencing the most valuable type-strain genomes for metagenomic binning, comparative biology and taxonomic classification.</title>
        <authorList>
            <person name="Goeker M."/>
        </authorList>
    </citation>
    <scope>NUCLEOTIDE SEQUENCE [LARGE SCALE GENOMIC DNA]</scope>
    <source>
        <strain evidence="3 4">DSM 14823</strain>
    </source>
</reference>
<protein>
    <submittedName>
        <fullName evidence="3">Hpt domain-containing protein</fullName>
    </submittedName>
</protein>
<dbReference type="InterPro" id="IPR008207">
    <property type="entry name" value="Sig_transdc_His_kin_Hpt_dom"/>
</dbReference>
<gene>
    <name evidence="3" type="ORF">C8D82_110126</name>
    <name evidence="2" type="ORF">HF882_06555</name>
</gene>